<accession>A0ABM9I4R2</accession>
<evidence type="ECO:0000256" key="1">
    <source>
        <dbReference type="SAM" id="Phobius"/>
    </source>
</evidence>
<gene>
    <name evidence="4" type="ORF">MSZNOR_3247</name>
</gene>
<evidence type="ECO:0000313" key="5">
    <source>
        <dbReference type="Proteomes" id="UP001162030"/>
    </source>
</evidence>
<reference evidence="4 5" key="1">
    <citation type="submission" date="2023-03" db="EMBL/GenBank/DDBJ databases">
        <authorList>
            <person name="Pearce D."/>
        </authorList>
    </citation>
    <scope>NUCLEOTIDE SEQUENCE [LARGE SCALE GENOMIC DNA]</scope>
    <source>
        <strain evidence="4">Msz</strain>
    </source>
</reference>
<dbReference type="PROSITE" id="PS51257">
    <property type="entry name" value="PROKAR_LIPOPROTEIN"/>
    <property type="match status" value="1"/>
</dbReference>
<feature type="transmembrane region" description="Helical" evidence="1">
    <location>
        <begin position="46"/>
        <end position="67"/>
    </location>
</feature>
<evidence type="ECO:0000313" key="4">
    <source>
        <dbReference type="EMBL" id="CAI8891055.1"/>
    </source>
</evidence>
<dbReference type="Proteomes" id="UP001162030">
    <property type="component" value="Chromosome"/>
</dbReference>
<name>A0ABM9I4R2_9GAMM</name>
<dbReference type="InterPro" id="IPR025693">
    <property type="entry name" value="Gly-zipper_OmpA-like_dom"/>
</dbReference>
<sequence>MKLRPFVSFLGVALLSACAGMSPSEQRMLSGTTGSAAAGAAIGAIAGNAGLGAAIGAGTGLVGSFLYDQHKQSEERAYRQGYQQGRQEQPPTPP</sequence>
<dbReference type="RefSeq" id="WP_026611034.1">
    <property type="nucleotide sequence ID" value="NZ_OX458333.1"/>
</dbReference>
<keyword evidence="2" id="KW-0732">Signal</keyword>
<protein>
    <submittedName>
        <fullName evidence="4">Osmotically inducible lipoprotein OsmB</fullName>
    </submittedName>
</protein>
<keyword evidence="1" id="KW-0472">Membrane</keyword>
<keyword evidence="4" id="KW-0449">Lipoprotein</keyword>
<dbReference type="EMBL" id="OX458333">
    <property type="protein sequence ID" value="CAI8891055.1"/>
    <property type="molecule type" value="Genomic_DNA"/>
</dbReference>
<evidence type="ECO:0000256" key="2">
    <source>
        <dbReference type="SAM" id="SignalP"/>
    </source>
</evidence>
<keyword evidence="5" id="KW-1185">Reference proteome</keyword>
<feature type="signal peptide" evidence="2">
    <location>
        <begin position="1"/>
        <end position="19"/>
    </location>
</feature>
<keyword evidence="1" id="KW-0812">Transmembrane</keyword>
<feature type="domain" description="Glycine-zipper-containing OmpA-like membrane" evidence="3">
    <location>
        <begin position="31"/>
        <end position="66"/>
    </location>
</feature>
<feature type="chain" id="PRO_5045783055" evidence="2">
    <location>
        <begin position="20"/>
        <end position="94"/>
    </location>
</feature>
<dbReference type="Pfam" id="PF13436">
    <property type="entry name" value="Gly-zipper_OmpA"/>
    <property type="match status" value="1"/>
</dbReference>
<evidence type="ECO:0000259" key="3">
    <source>
        <dbReference type="Pfam" id="PF13436"/>
    </source>
</evidence>
<proteinExistence type="predicted"/>
<organism evidence="4 5">
    <name type="scientific">Methylocaldum szegediense</name>
    <dbReference type="NCBI Taxonomy" id="73780"/>
    <lineage>
        <taxon>Bacteria</taxon>
        <taxon>Pseudomonadati</taxon>
        <taxon>Pseudomonadota</taxon>
        <taxon>Gammaproteobacteria</taxon>
        <taxon>Methylococcales</taxon>
        <taxon>Methylococcaceae</taxon>
        <taxon>Methylocaldum</taxon>
    </lineage>
</organism>
<keyword evidence="1" id="KW-1133">Transmembrane helix</keyword>